<sequence length="206" mass="23896">MSQTTGHASDNYFSLDDILTTQEKLPCKVEMPIYRLGYLDQSSDDSTLQPGTKLEMPFWLARSLCSRRRHIVSVEMPRAYRESYRQIFKADPNVVDLHKLGPYFYGFGSYLLNFQHSEAADIGNSLVKTFQGRFRKIMDSSQNALNQDTSKLTEKLDESEKKIFVAGQLGLHDFQRWETRQTEKLMTSAMVQKHRKRKRAVLEETS</sequence>
<dbReference type="Pfam" id="PF22466">
    <property type="entry name" value="PSF3_N"/>
    <property type="match status" value="1"/>
</dbReference>
<comment type="subunit">
    <text evidence="6">Component of the GINS complex.</text>
</comment>
<keyword evidence="4 6" id="KW-0539">Nucleus</keyword>
<proteinExistence type="inferred from homology"/>
<dbReference type="Gene3D" id="1.20.58.2050">
    <property type="match status" value="1"/>
</dbReference>
<keyword evidence="3 6" id="KW-0235">DNA replication</keyword>
<dbReference type="CDD" id="cd21693">
    <property type="entry name" value="GINS_B_Psf3"/>
    <property type="match status" value="1"/>
</dbReference>
<evidence type="ECO:0000256" key="2">
    <source>
        <dbReference type="ARBA" id="ARBA00006343"/>
    </source>
</evidence>
<protein>
    <recommendedName>
        <fullName evidence="6">DNA replication complex GINS protein PSF3</fullName>
    </recommendedName>
</protein>
<dbReference type="SUPFAM" id="SSF158573">
    <property type="entry name" value="GINS helical bundle-like"/>
    <property type="match status" value="1"/>
</dbReference>
<dbReference type="SUPFAM" id="SSF160059">
    <property type="entry name" value="PriA/YqbF domain"/>
    <property type="match status" value="1"/>
</dbReference>
<dbReference type="InterPro" id="IPR010492">
    <property type="entry name" value="GINS_Psf3"/>
</dbReference>
<evidence type="ECO:0000256" key="3">
    <source>
        <dbReference type="ARBA" id="ARBA00022705"/>
    </source>
</evidence>
<dbReference type="InterPro" id="IPR036224">
    <property type="entry name" value="GINS_bundle-like_dom_sf"/>
</dbReference>
<dbReference type="Pfam" id="PF05916">
    <property type="entry name" value="Sld5"/>
    <property type="match status" value="1"/>
</dbReference>
<accession>A0ABD0KZQ5</accession>
<comment type="function">
    <text evidence="5">Required for correct functioning of the GINS complex, a complex that plays an essential role in the initiation of DNA replication, and progression of DNA replication forks. GINS complex is a core component of CDC45-MCM-GINS (CMG) helicase, the molecular machine that unwinds template DNA during replication, and around which the replisome is built.</text>
</comment>
<keyword evidence="10" id="KW-1185">Reference proteome</keyword>
<feature type="domain" description="GINS subunit" evidence="7">
    <location>
        <begin position="81"/>
        <end position="178"/>
    </location>
</feature>
<comment type="caution">
    <text evidence="9">The sequence shown here is derived from an EMBL/GenBank/DDBJ whole genome shotgun (WGS) entry which is preliminary data.</text>
</comment>
<comment type="subcellular location">
    <subcellularLocation>
        <location evidence="1 6">Nucleus</location>
    </subcellularLocation>
</comment>
<gene>
    <name evidence="9" type="ORF">BaRGS_00016549</name>
</gene>
<dbReference type="InterPro" id="IPR055221">
    <property type="entry name" value="PSF3_N"/>
</dbReference>
<comment type="similarity">
    <text evidence="2 6">Belongs to the GINS3/PSF3 family.</text>
</comment>
<dbReference type="PANTHER" id="PTHR22768:SF0">
    <property type="entry name" value="DNA REPLICATION COMPLEX GINS PROTEIN PSF3"/>
    <property type="match status" value="1"/>
</dbReference>
<evidence type="ECO:0000256" key="5">
    <source>
        <dbReference type="ARBA" id="ARBA00045258"/>
    </source>
</evidence>
<evidence type="ECO:0000313" key="9">
    <source>
        <dbReference type="EMBL" id="KAK7492252.1"/>
    </source>
</evidence>
<dbReference type="Proteomes" id="UP001519460">
    <property type="component" value="Unassembled WGS sequence"/>
</dbReference>
<feature type="domain" description="DNA replication complex GINS protein PSF3 N-terminal" evidence="8">
    <location>
        <begin position="13"/>
        <end position="65"/>
    </location>
</feature>
<evidence type="ECO:0000256" key="6">
    <source>
        <dbReference type="RuleBase" id="RU367161"/>
    </source>
</evidence>
<evidence type="ECO:0000256" key="1">
    <source>
        <dbReference type="ARBA" id="ARBA00004123"/>
    </source>
</evidence>
<name>A0ABD0KZQ5_9CAEN</name>
<dbReference type="PANTHER" id="PTHR22768">
    <property type="entry name" value="DNA REPLICATION COMPLEX GINS PROTEIN PSF3"/>
    <property type="match status" value="1"/>
</dbReference>
<dbReference type="GO" id="GO:0006260">
    <property type="term" value="P:DNA replication"/>
    <property type="evidence" value="ECO:0007669"/>
    <property type="project" value="UniProtKB-UniRule"/>
</dbReference>
<dbReference type="GO" id="GO:0000811">
    <property type="term" value="C:GINS complex"/>
    <property type="evidence" value="ECO:0007669"/>
    <property type="project" value="UniProtKB-UniRule"/>
</dbReference>
<evidence type="ECO:0000259" key="8">
    <source>
        <dbReference type="Pfam" id="PF22466"/>
    </source>
</evidence>
<dbReference type="CDD" id="cd11713">
    <property type="entry name" value="GINS_A_psf3"/>
    <property type="match status" value="1"/>
</dbReference>
<dbReference type="AlphaFoldDB" id="A0ABD0KZQ5"/>
<evidence type="ECO:0000313" key="10">
    <source>
        <dbReference type="Proteomes" id="UP001519460"/>
    </source>
</evidence>
<evidence type="ECO:0000259" key="7">
    <source>
        <dbReference type="Pfam" id="PF05916"/>
    </source>
</evidence>
<reference evidence="9 10" key="1">
    <citation type="journal article" date="2023" name="Sci. Data">
        <title>Genome assembly of the Korean intertidal mud-creeper Batillaria attramentaria.</title>
        <authorList>
            <person name="Patra A.K."/>
            <person name="Ho P.T."/>
            <person name="Jun S."/>
            <person name="Lee S.J."/>
            <person name="Kim Y."/>
            <person name="Won Y.J."/>
        </authorList>
    </citation>
    <scope>NUCLEOTIDE SEQUENCE [LARGE SCALE GENOMIC DNA]</scope>
    <source>
        <strain evidence="9">Wonlab-2016</strain>
    </source>
</reference>
<dbReference type="EMBL" id="JACVVK020000105">
    <property type="protein sequence ID" value="KAK7492252.1"/>
    <property type="molecule type" value="Genomic_DNA"/>
</dbReference>
<evidence type="ECO:0000256" key="4">
    <source>
        <dbReference type="ARBA" id="ARBA00023242"/>
    </source>
</evidence>
<dbReference type="InterPro" id="IPR021151">
    <property type="entry name" value="GINS_A"/>
</dbReference>
<organism evidence="9 10">
    <name type="scientific">Batillaria attramentaria</name>
    <dbReference type="NCBI Taxonomy" id="370345"/>
    <lineage>
        <taxon>Eukaryota</taxon>
        <taxon>Metazoa</taxon>
        <taxon>Spiralia</taxon>
        <taxon>Lophotrochozoa</taxon>
        <taxon>Mollusca</taxon>
        <taxon>Gastropoda</taxon>
        <taxon>Caenogastropoda</taxon>
        <taxon>Sorbeoconcha</taxon>
        <taxon>Cerithioidea</taxon>
        <taxon>Batillariidae</taxon>
        <taxon>Batillaria</taxon>
    </lineage>
</organism>
<comment type="function">
    <text evidence="6">The GINS complex plays an essential role in the initiation of DNA replication.</text>
</comment>
<dbReference type="InterPro" id="IPR038437">
    <property type="entry name" value="GINS_Psf3_sf"/>
</dbReference>